<accession>A0A645FF06</accession>
<proteinExistence type="predicted"/>
<evidence type="ECO:0000313" key="1">
    <source>
        <dbReference type="EMBL" id="MPN11929.1"/>
    </source>
</evidence>
<sequence>MHQQPQTAFPGNYYVYGRLCRMDAAASRRERRIAFLGGDHLQGWLHQSENRQLSELEKEQFLQLGIRMGKLLRRFL</sequence>
<reference evidence="1" key="1">
    <citation type="submission" date="2019-08" db="EMBL/GenBank/DDBJ databases">
        <authorList>
            <person name="Kucharzyk K."/>
            <person name="Murdoch R.W."/>
            <person name="Higgins S."/>
            <person name="Loffler F."/>
        </authorList>
    </citation>
    <scope>NUCLEOTIDE SEQUENCE</scope>
</reference>
<dbReference type="AlphaFoldDB" id="A0A645FF06"/>
<dbReference type="EMBL" id="VSSQ01058200">
    <property type="protein sequence ID" value="MPN11929.1"/>
    <property type="molecule type" value="Genomic_DNA"/>
</dbReference>
<comment type="caution">
    <text evidence="1">The sequence shown here is derived from an EMBL/GenBank/DDBJ whole genome shotgun (WGS) entry which is preliminary data.</text>
</comment>
<protein>
    <submittedName>
        <fullName evidence="1">Uncharacterized protein</fullName>
    </submittedName>
</protein>
<organism evidence="1">
    <name type="scientific">bioreactor metagenome</name>
    <dbReference type="NCBI Taxonomy" id="1076179"/>
    <lineage>
        <taxon>unclassified sequences</taxon>
        <taxon>metagenomes</taxon>
        <taxon>ecological metagenomes</taxon>
    </lineage>
</organism>
<name>A0A645FF06_9ZZZZ</name>
<gene>
    <name evidence="1" type="ORF">SDC9_159238</name>
</gene>